<evidence type="ECO:0000313" key="4">
    <source>
        <dbReference type="Proteomes" id="UP001160550"/>
    </source>
</evidence>
<protein>
    <submittedName>
        <fullName evidence="3">Isochorismatase family protein</fullName>
    </submittedName>
</protein>
<comment type="caution">
    <text evidence="3">The sequence shown here is derived from an EMBL/GenBank/DDBJ whole genome shotgun (WGS) entry which is preliminary data.</text>
</comment>
<evidence type="ECO:0000259" key="2">
    <source>
        <dbReference type="Pfam" id="PF00857"/>
    </source>
</evidence>
<organism evidence="3 4">
    <name type="scientific">Luteimonas composti</name>
    <dbReference type="NCBI Taxonomy" id="398257"/>
    <lineage>
        <taxon>Bacteria</taxon>
        <taxon>Pseudomonadati</taxon>
        <taxon>Pseudomonadota</taxon>
        <taxon>Gammaproteobacteria</taxon>
        <taxon>Lysobacterales</taxon>
        <taxon>Lysobacteraceae</taxon>
        <taxon>Luteimonas</taxon>
    </lineage>
</organism>
<gene>
    <name evidence="3" type="ORF">QF205_03840</name>
</gene>
<dbReference type="RefSeq" id="WP_280941416.1">
    <property type="nucleotide sequence ID" value="NZ_JARYGX010000009.1"/>
</dbReference>
<sequence>MRESYLDAGFGARLEPGRKAALVAIDVVNAYVLPESPLCVHRPQVLDNIRRLLAAARQAGMPVLFTEVLYQPGGIDGGVFYRKVPALRMFERGSRWGEWPEGVELQQGEIRVVKQYASAFFGTSLASSLRAADVDTVFLCGYSTSGCVRASAVDAIQLGFLPFVVGDASGDRDDSIQQANLFDLQAKYAEVVDTEQALGWMGG</sequence>
<name>A0ABT6MPE1_9GAMM</name>
<feature type="domain" description="Isochorismatase-like" evidence="2">
    <location>
        <begin position="20"/>
        <end position="196"/>
    </location>
</feature>
<dbReference type="InterPro" id="IPR036380">
    <property type="entry name" value="Isochorismatase-like_sf"/>
</dbReference>
<dbReference type="Gene3D" id="3.40.50.850">
    <property type="entry name" value="Isochorismatase-like"/>
    <property type="match status" value="1"/>
</dbReference>
<keyword evidence="1" id="KW-0378">Hydrolase</keyword>
<evidence type="ECO:0000256" key="1">
    <source>
        <dbReference type="ARBA" id="ARBA00022801"/>
    </source>
</evidence>
<dbReference type="PANTHER" id="PTHR43540">
    <property type="entry name" value="PEROXYUREIDOACRYLATE/UREIDOACRYLATE AMIDOHYDROLASE-RELATED"/>
    <property type="match status" value="1"/>
</dbReference>
<dbReference type="InterPro" id="IPR000868">
    <property type="entry name" value="Isochorismatase-like_dom"/>
</dbReference>
<dbReference type="PANTHER" id="PTHR43540:SF1">
    <property type="entry name" value="ISOCHORISMATASE HYDROLASE"/>
    <property type="match status" value="1"/>
</dbReference>
<reference evidence="3" key="1">
    <citation type="journal article" date="2007" name="Int. J. Syst. Evol. Microbiol.">
        <title>Luteimonas composti sp. nov., a moderately thermophilic bacterium isolated from food waste.</title>
        <authorList>
            <person name="Young C.C."/>
            <person name="Kampfer P."/>
            <person name="Chen W.M."/>
            <person name="Yen W.S."/>
            <person name="Arun A.B."/>
            <person name="Lai W.A."/>
            <person name="Shen F.T."/>
            <person name="Rekha P.D."/>
            <person name="Lin K.Y."/>
            <person name="Chou J.H."/>
        </authorList>
    </citation>
    <scope>NUCLEOTIDE SEQUENCE</scope>
    <source>
        <strain evidence="3">CC-YY355</strain>
    </source>
</reference>
<accession>A0ABT6MPE1</accession>
<evidence type="ECO:0000313" key="3">
    <source>
        <dbReference type="EMBL" id="MDH7452215.1"/>
    </source>
</evidence>
<dbReference type="InterPro" id="IPR050272">
    <property type="entry name" value="Isochorismatase-like_hydrls"/>
</dbReference>
<proteinExistence type="predicted"/>
<keyword evidence="4" id="KW-1185">Reference proteome</keyword>
<dbReference type="EMBL" id="JARYGX010000009">
    <property type="protein sequence ID" value="MDH7452215.1"/>
    <property type="molecule type" value="Genomic_DNA"/>
</dbReference>
<dbReference type="Pfam" id="PF00857">
    <property type="entry name" value="Isochorismatase"/>
    <property type="match status" value="1"/>
</dbReference>
<dbReference type="SUPFAM" id="SSF52499">
    <property type="entry name" value="Isochorismatase-like hydrolases"/>
    <property type="match status" value="1"/>
</dbReference>
<dbReference type="Proteomes" id="UP001160550">
    <property type="component" value="Unassembled WGS sequence"/>
</dbReference>
<reference evidence="3" key="2">
    <citation type="submission" date="2023-04" db="EMBL/GenBank/DDBJ databases">
        <authorList>
            <person name="Sun J.-Q."/>
        </authorList>
    </citation>
    <scope>NUCLEOTIDE SEQUENCE</scope>
    <source>
        <strain evidence="3">CC-YY355</strain>
    </source>
</reference>